<proteinExistence type="inferred from homology"/>
<keyword evidence="3 6" id="KW-1133">Transmembrane helix</keyword>
<dbReference type="RefSeq" id="XP_059604089.1">
    <property type="nucleotide sequence ID" value="XM_059749114.1"/>
</dbReference>
<dbReference type="GeneID" id="4982936"/>
<dbReference type="InterPro" id="IPR049326">
    <property type="entry name" value="Rhodopsin_dom_fungi"/>
</dbReference>
<evidence type="ECO:0000256" key="2">
    <source>
        <dbReference type="ARBA" id="ARBA00022692"/>
    </source>
</evidence>
<feature type="domain" description="Rhodopsin" evidence="7">
    <location>
        <begin position="35"/>
        <end position="171"/>
    </location>
</feature>
<feature type="transmembrane region" description="Helical" evidence="6">
    <location>
        <begin position="93"/>
        <end position="117"/>
    </location>
</feature>
<evidence type="ECO:0000256" key="6">
    <source>
        <dbReference type="SAM" id="Phobius"/>
    </source>
</evidence>
<keyword evidence="2 6" id="KW-0812">Transmembrane</keyword>
<evidence type="ECO:0000259" key="7">
    <source>
        <dbReference type="Pfam" id="PF20684"/>
    </source>
</evidence>
<dbReference type="PANTHER" id="PTHR33048">
    <property type="entry name" value="PTH11-LIKE INTEGRAL MEMBRANE PROTEIN (AFU_ORTHOLOGUE AFUA_5G11245)"/>
    <property type="match status" value="1"/>
</dbReference>
<reference evidence="8" key="2">
    <citation type="submission" date="2025-08" db="UniProtKB">
        <authorList>
            <consortium name="RefSeq"/>
        </authorList>
    </citation>
    <scope>IDENTIFICATION</scope>
</reference>
<dbReference type="GO" id="GO:0016020">
    <property type="term" value="C:membrane"/>
    <property type="evidence" value="ECO:0007669"/>
    <property type="project" value="UniProtKB-SubCell"/>
</dbReference>
<dbReference type="Pfam" id="PF20684">
    <property type="entry name" value="Fung_rhodopsin"/>
    <property type="match status" value="1"/>
</dbReference>
<organism evidence="8">
    <name type="scientific">Aspergillus niger</name>
    <dbReference type="NCBI Taxonomy" id="5061"/>
    <lineage>
        <taxon>Eukaryota</taxon>
        <taxon>Fungi</taxon>
        <taxon>Dikarya</taxon>
        <taxon>Ascomycota</taxon>
        <taxon>Pezizomycotina</taxon>
        <taxon>Eurotiomycetes</taxon>
        <taxon>Eurotiomycetidae</taxon>
        <taxon>Eurotiales</taxon>
        <taxon>Aspergillaceae</taxon>
        <taxon>Aspergillus</taxon>
        <taxon>Aspergillus subgen. Circumdati</taxon>
    </lineage>
</organism>
<evidence type="ECO:0000256" key="4">
    <source>
        <dbReference type="ARBA" id="ARBA00023136"/>
    </source>
</evidence>
<name>A0AAJ8BUI5_ASPNG</name>
<dbReference type="InterPro" id="IPR052337">
    <property type="entry name" value="SAT4-like"/>
</dbReference>
<feature type="transmembrane region" description="Helical" evidence="6">
    <location>
        <begin position="18"/>
        <end position="37"/>
    </location>
</feature>
<feature type="transmembrane region" description="Helical" evidence="6">
    <location>
        <begin position="49"/>
        <end position="73"/>
    </location>
</feature>
<evidence type="ECO:0000256" key="3">
    <source>
        <dbReference type="ARBA" id="ARBA00022989"/>
    </source>
</evidence>
<comment type="subcellular location">
    <subcellularLocation>
        <location evidence="1">Membrane</location>
        <topology evidence="1">Multi-pass membrane protein</topology>
    </subcellularLocation>
</comment>
<sequence>MGGSIEQQDDVPTSSMTIAVRIIVLVLAIPTTLLYLRKFVLNNFGLDDWLVLVALIGVDLFSALAYIITYYGLGRPMKYVPTDHLVVFLTLEYASQCAYLVIAATVKASLLIFIMRLFPTRFVHIAGKALLGIIAAFTLSGTLALVFQCRPVQAAYDKAITNSSCYPTETSCIDPSTSDMAYLAVADADKEANTCAGAALHCSFQCRREIKTDFP</sequence>
<evidence type="ECO:0000256" key="5">
    <source>
        <dbReference type="ARBA" id="ARBA00038359"/>
    </source>
</evidence>
<reference evidence="8" key="1">
    <citation type="submission" date="2025-02" db="EMBL/GenBank/DDBJ databases">
        <authorList>
            <consortium name="NCBI Genome Project"/>
        </authorList>
    </citation>
    <scope>NUCLEOTIDE SEQUENCE</scope>
</reference>
<accession>A0AAJ8BUI5</accession>
<dbReference type="PANTHER" id="PTHR33048:SF47">
    <property type="entry name" value="INTEGRAL MEMBRANE PROTEIN-RELATED"/>
    <property type="match status" value="1"/>
</dbReference>
<evidence type="ECO:0000256" key="1">
    <source>
        <dbReference type="ARBA" id="ARBA00004141"/>
    </source>
</evidence>
<dbReference type="VEuPathDB" id="FungiDB:An08g06190"/>
<feature type="transmembrane region" description="Helical" evidence="6">
    <location>
        <begin position="129"/>
        <end position="147"/>
    </location>
</feature>
<dbReference type="AlphaFoldDB" id="A0AAJ8BUI5"/>
<evidence type="ECO:0000313" key="8">
    <source>
        <dbReference type="RefSeq" id="XP_059604089.1"/>
    </source>
</evidence>
<keyword evidence="4 6" id="KW-0472">Membrane</keyword>
<protein>
    <recommendedName>
        <fullName evidence="7">Rhodopsin domain-containing protein</fullName>
    </recommendedName>
</protein>
<gene>
    <name evidence="8" type="ORF">An08g06190</name>
</gene>
<comment type="similarity">
    <text evidence="5">Belongs to the SAT4 family.</text>
</comment>
<dbReference type="KEGG" id="ang:An08g06190"/>